<dbReference type="PRINTS" id="PR00080">
    <property type="entry name" value="SDRFAMILY"/>
</dbReference>
<evidence type="ECO:0000256" key="2">
    <source>
        <dbReference type="RuleBase" id="RU000363"/>
    </source>
</evidence>
<dbReference type="RefSeq" id="WP_285974100.1">
    <property type="nucleotide sequence ID" value="NZ_CP127294.1"/>
</dbReference>
<dbReference type="GO" id="GO:0016491">
    <property type="term" value="F:oxidoreductase activity"/>
    <property type="evidence" value="ECO:0007669"/>
    <property type="project" value="UniProtKB-KW"/>
</dbReference>
<dbReference type="Proteomes" id="UP001236014">
    <property type="component" value="Chromosome"/>
</dbReference>
<feature type="region of interest" description="Disordered" evidence="3">
    <location>
        <begin position="263"/>
        <end position="288"/>
    </location>
</feature>
<dbReference type="InterPro" id="IPR002347">
    <property type="entry name" value="SDR_fam"/>
</dbReference>
<evidence type="ECO:0000256" key="1">
    <source>
        <dbReference type="ARBA" id="ARBA00023002"/>
    </source>
</evidence>
<dbReference type="PANTHER" id="PTHR43157:SF31">
    <property type="entry name" value="PHOSPHATIDYLINOSITOL-GLYCAN BIOSYNTHESIS CLASS F PROTEIN"/>
    <property type="match status" value="1"/>
</dbReference>
<dbReference type="PANTHER" id="PTHR43157">
    <property type="entry name" value="PHOSPHATIDYLINOSITOL-GLYCAN BIOSYNTHESIS CLASS F PROTEIN-RELATED"/>
    <property type="match status" value="1"/>
</dbReference>
<name>A0A9Y2IQH1_9PSEU</name>
<evidence type="ECO:0000313" key="4">
    <source>
        <dbReference type="EMBL" id="WIX83551.1"/>
    </source>
</evidence>
<comment type="similarity">
    <text evidence="2">Belongs to the short-chain dehydrogenases/reductases (SDR) family.</text>
</comment>
<keyword evidence="5" id="KW-1185">Reference proteome</keyword>
<dbReference type="SUPFAM" id="SSF51735">
    <property type="entry name" value="NAD(P)-binding Rossmann-fold domains"/>
    <property type="match status" value="1"/>
</dbReference>
<evidence type="ECO:0000256" key="3">
    <source>
        <dbReference type="SAM" id="MobiDB-lite"/>
    </source>
</evidence>
<keyword evidence="1" id="KW-0560">Oxidoreductase</keyword>
<dbReference type="InterPro" id="IPR036291">
    <property type="entry name" value="NAD(P)-bd_dom_sf"/>
</dbReference>
<dbReference type="NCBIfam" id="NF004846">
    <property type="entry name" value="PRK06197.1"/>
    <property type="match status" value="1"/>
</dbReference>
<dbReference type="PRINTS" id="PR00081">
    <property type="entry name" value="GDHRDH"/>
</dbReference>
<dbReference type="AlphaFoldDB" id="A0A9Y2IQH1"/>
<gene>
    <name evidence="4" type="ORF">QRX50_23745</name>
</gene>
<proteinExistence type="inferred from homology"/>
<organism evidence="4 5">
    <name type="scientific">Amycolatopsis carbonis</name>
    <dbReference type="NCBI Taxonomy" id="715471"/>
    <lineage>
        <taxon>Bacteria</taxon>
        <taxon>Bacillati</taxon>
        <taxon>Actinomycetota</taxon>
        <taxon>Actinomycetes</taxon>
        <taxon>Pseudonocardiales</taxon>
        <taxon>Pseudonocardiaceae</taxon>
        <taxon>Amycolatopsis</taxon>
    </lineage>
</organism>
<dbReference type="Pfam" id="PF00106">
    <property type="entry name" value="adh_short"/>
    <property type="match status" value="1"/>
</dbReference>
<evidence type="ECO:0000313" key="5">
    <source>
        <dbReference type="Proteomes" id="UP001236014"/>
    </source>
</evidence>
<dbReference type="KEGG" id="acab:QRX50_23745"/>
<reference evidence="4 5" key="1">
    <citation type="submission" date="2023-06" db="EMBL/GenBank/DDBJ databases">
        <authorList>
            <person name="Oyuntsetseg B."/>
            <person name="Kim S.B."/>
        </authorList>
    </citation>
    <scope>NUCLEOTIDE SEQUENCE [LARGE SCALE GENOMIC DNA]</scope>
    <source>
        <strain evidence="4 5">2-15</strain>
    </source>
</reference>
<accession>A0A9Y2IQH1</accession>
<dbReference type="CDD" id="cd05327">
    <property type="entry name" value="retinol-DH_like_SDR_c_like"/>
    <property type="match status" value="1"/>
</dbReference>
<sequence length="308" mass="32609">MPSTLAPAHWTPDRIGDLRDRVALVTGGNSGIGLEAARVLTRHGARVLLAGRSQEKLDEAVATLRADQPTARLDTIVLDLGCLASIAETSARLADTETIDLLFNNAGVMNVPERRTTSDGFELTVGTNHLGHFALTAGLLPALRRAEAARVVTVSAIAATWRSGRLDDLMSLRRYGGMSAYAKSKRANVVFTQELSRRLAGTALRAVSVHPGSAVTNLQRHSEGVLSRAMIAVLRNVAMGSPEGAAWPSLYVATSPEVISGAFYGPAGRDQTSGTPKPVKLPRGADDPAEGARLWAESERLTGVTFAL</sequence>
<protein>
    <submittedName>
        <fullName evidence="4">Oxidoreductase</fullName>
    </submittedName>
</protein>
<dbReference type="Gene3D" id="3.40.50.720">
    <property type="entry name" value="NAD(P)-binding Rossmann-like Domain"/>
    <property type="match status" value="1"/>
</dbReference>
<dbReference type="EMBL" id="CP127294">
    <property type="protein sequence ID" value="WIX83551.1"/>
    <property type="molecule type" value="Genomic_DNA"/>
</dbReference>